<dbReference type="CDD" id="cd06533">
    <property type="entry name" value="Glyco_transf_WecG_TagA"/>
    <property type="match status" value="1"/>
</dbReference>
<gene>
    <name evidence="3" type="ORF">JI739_07490</name>
</gene>
<evidence type="ECO:0000313" key="4">
    <source>
        <dbReference type="Proteomes" id="UP000613011"/>
    </source>
</evidence>
<reference evidence="3" key="1">
    <citation type="submission" date="2021-01" db="EMBL/GenBank/DDBJ databases">
        <title>Ramlibacter sp. strain AW1 16S ribosomal RNA gene Genome sequencing and assembly.</title>
        <authorList>
            <person name="Kang M."/>
        </authorList>
    </citation>
    <scope>NUCLEOTIDE SEQUENCE</scope>
    <source>
        <strain evidence="3">AW1</strain>
    </source>
</reference>
<dbReference type="RefSeq" id="WP_201683174.1">
    <property type="nucleotide sequence ID" value="NZ_JAEQNA010000001.1"/>
</dbReference>
<name>A0A937D5R3_9BURK</name>
<dbReference type="EMBL" id="JAEQNA010000001">
    <property type="protein sequence ID" value="MBL0420188.1"/>
    <property type="molecule type" value="Genomic_DNA"/>
</dbReference>
<dbReference type="PANTHER" id="PTHR34136">
    <property type="match status" value="1"/>
</dbReference>
<keyword evidence="2" id="KW-0808">Transferase</keyword>
<dbReference type="AlphaFoldDB" id="A0A937D5R3"/>
<dbReference type="PANTHER" id="PTHR34136:SF1">
    <property type="entry name" value="UDP-N-ACETYL-D-MANNOSAMINURONIC ACID TRANSFERASE"/>
    <property type="match status" value="1"/>
</dbReference>
<evidence type="ECO:0000256" key="1">
    <source>
        <dbReference type="ARBA" id="ARBA00022676"/>
    </source>
</evidence>
<keyword evidence="1" id="KW-0328">Glycosyltransferase</keyword>
<dbReference type="InterPro" id="IPR004629">
    <property type="entry name" value="WecG_TagA_CpsF"/>
</dbReference>
<evidence type="ECO:0000256" key="2">
    <source>
        <dbReference type="ARBA" id="ARBA00022679"/>
    </source>
</evidence>
<proteinExistence type="predicted"/>
<sequence>MRLAAAPPGDWLPRWQQLVCAIARVHSEHGERQLLDWLCQPEEPVVVAFVNAHAMNSAAVSAHFFEALMSADVVLRDGIGMALLMKLLNQRPGLNLNGTDLIPKLMRCYAGGTIALFGTQEPWLSRARQAVLREVAPGSACVVAHGFHDTASYVRLAAMHRPRLIVLGMGMPRQEEVAVVLRAALGFPCVIVCGGAIIDFLGNKTPRAPRWMRRLGLEWLYRLGREPRRLFHRYVVGNPVFLRRSLRLAAHSLCQERPSGQTV</sequence>
<accession>A0A937D5R3</accession>
<comment type="caution">
    <text evidence="3">The sequence shown here is derived from an EMBL/GenBank/DDBJ whole genome shotgun (WGS) entry which is preliminary data.</text>
</comment>
<protein>
    <submittedName>
        <fullName evidence="3">WecB/TagA/CpsF family glycosyltransferase</fullName>
    </submittedName>
</protein>
<evidence type="ECO:0000313" key="3">
    <source>
        <dbReference type="EMBL" id="MBL0420188.1"/>
    </source>
</evidence>
<dbReference type="NCBIfam" id="TIGR00696">
    <property type="entry name" value="wecG_tagA_cpsF"/>
    <property type="match status" value="1"/>
</dbReference>
<dbReference type="Pfam" id="PF03808">
    <property type="entry name" value="Glyco_tran_WecG"/>
    <property type="match status" value="1"/>
</dbReference>
<keyword evidence="4" id="KW-1185">Reference proteome</keyword>
<organism evidence="3 4">
    <name type="scientific">Ramlibacter aurantiacus</name>
    <dbReference type="NCBI Taxonomy" id="2801330"/>
    <lineage>
        <taxon>Bacteria</taxon>
        <taxon>Pseudomonadati</taxon>
        <taxon>Pseudomonadota</taxon>
        <taxon>Betaproteobacteria</taxon>
        <taxon>Burkholderiales</taxon>
        <taxon>Comamonadaceae</taxon>
        <taxon>Ramlibacter</taxon>
    </lineage>
</organism>
<dbReference type="GO" id="GO:0016758">
    <property type="term" value="F:hexosyltransferase activity"/>
    <property type="evidence" value="ECO:0007669"/>
    <property type="project" value="TreeGrafter"/>
</dbReference>
<dbReference type="Proteomes" id="UP000613011">
    <property type="component" value="Unassembled WGS sequence"/>
</dbReference>